<proteinExistence type="predicted"/>
<evidence type="ECO:0000256" key="2">
    <source>
        <dbReference type="ARBA" id="ARBA00022801"/>
    </source>
</evidence>
<dbReference type="PANTHER" id="PTHR31302:SF31">
    <property type="entry name" value="PHOSPHODIESTERASE YAEI"/>
    <property type="match status" value="1"/>
</dbReference>
<dbReference type="Proteomes" id="UP000635384">
    <property type="component" value="Unassembled WGS sequence"/>
</dbReference>
<dbReference type="RefSeq" id="WP_190787676.1">
    <property type="nucleotide sequence ID" value="NZ_JACXLC010000001.1"/>
</dbReference>
<feature type="domain" description="Calcineurin-like phosphoesterase" evidence="3">
    <location>
        <begin position="48"/>
        <end position="212"/>
    </location>
</feature>
<dbReference type="PANTHER" id="PTHR31302">
    <property type="entry name" value="TRANSMEMBRANE PROTEIN WITH METALLOPHOSPHOESTERASE DOMAIN-RELATED"/>
    <property type="match status" value="1"/>
</dbReference>
<evidence type="ECO:0000313" key="4">
    <source>
        <dbReference type="EMBL" id="MBD2842191.1"/>
    </source>
</evidence>
<sequence length="276" mass="29472">MIRRLIVAALLIAFVIGAKALFDTMRDPVVQRVSIESDALRAGSQPVTVALLADIHVAGPDMPPSRLARIVKQVNALQPDLVAIAGDLVSEKRTATNVYSAGEVIAPLGRLRATHGVVIVPGNHDHWFDWPALSAQIARHPQITILANEAAQFGPLAVGGVDDAFTGRDDLDATFDALRPLTGVKLALTHSPDIFPQVPVDIGLVLAGHTHCGQIAYPWGGAPATMSEYGDLYACGVTEQHGKILVTSGGIGTSLLPIRLFTRPEIWLIEIRPLQH</sequence>
<name>A0ABR8KVM6_9SPHN</name>
<dbReference type="EMBL" id="JACXLC010000001">
    <property type="protein sequence ID" value="MBD2842191.1"/>
    <property type="molecule type" value="Genomic_DNA"/>
</dbReference>
<dbReference type="InterPro" id="IPR004843">
    <property type="entry name" value="Calcineurin-like_PHP"/>
</dbReference>
<dbReference type="Pfam" id="PF00149">
    <property type="entry name" value="Metallophos"/>
    <property type="match status" value="1"/>
</dbReference>
<evidence type="ECO:0000313" key="5">
    <source>
        <dbReference type="Proteomes" id="UP000635384"/>
    </source>
</evidence>
<gene>
    <name evidence="4" type="ORF">IB285_07965</name>
</gene>
<keyword evidence="2" id="KW-0378">Hydrolase</keyword>
<accession>A0ABR8KVM6</accession>
<evidence type="ECO:0000256" key="1">
    <source>
        <dbReference type="ARBA" id="ARBA00022723"/>
    </source>
</evidence>
<reference evidence="4 5" key="1">
    <citation type="submission" date="2020-09" db="EMBL/GenBank/DDBJ databases">
        <authorList>
            <person name="Yoon J.-W."/>
        </authorList>
    </citation>
    <scope>NUCLEOTIDE SEQUENCE [LARGE SCALE GENOMIC DNA]</scope>
    <source>
        <strain evidence="4 5">KMU-140</strain>
    </source>
</reference>
<dbReference type="InterPro" id="IPR051158">
    <property type="entry name" value="Metallophosphoesterase_sf"/>
</dbReference>
<dbReference type="InterPro" id="IPR029052">
    <property type="entry name" value="Metallo-depent_PP-like"/>
</dbReference>
<dbReference type="SUPFAM" id="SSF56300">
    <property type="entry name" value="Metallo-dependent phosphatases"/>
    <property type="match status" value="1"/>
</dbReference>
<dbReference type="Gene3D" id="3.60.21.10">
    <property type="match status" value="1"/>
</dbReference>
<keyword evidence="5" id="KW-1185">Reference proteome</keyword>
<protein>
    <submittedName>
        <fullName evidence="4">Metallophosphoesterase</fullName>
    </submittedName>
</protein>
<keyword evidence="1" id="KW-0479">Metal-binding</keyword>
<evidence type="ECO:0000259" key="3">
    <source>
        <dbReference type="Pfam" id="PF00149"/>
    </source>
</evidence>
<organism evidence="4 5">
    <name type="scientific">Erythrobacter rubeus</name>
    <dbReference type="NCBI Taxonomy" id="2760803"/>
    <lineage>
        <taxon>Bacteria</taxon>
        <taxon>Pseudomonadati</taxon>
        <taxon>Pseudomonadota</taxon>
        <taxon>Alphaproteobacteria</taxon>
        <taxon>Sphingomonadales</taxon>
        <taxon>Erythrobacteraceae</taxon>
        <taxon>Erythrobacter/Porphyrobacter group</taxon>
        <taxon>Erythrobacter</taxon>
    </lineage>
</organism>
<comment type="caution">
    <text evidence="4">The sequence shown here is derived from an EMBL/GenBank/DDBJ whole genome shotgun (WGS) entry which is preliminary data.</text>
</comment>